<keyword evidence="2" id="KW-1185">Reference proteome</keyword>
<sequence length="378" mass="41398">MGADLFYRVSVDASGAGYDLSGDIVSLTVEQRDAQPDSMVVTLSDPYKVLSHAVQEGMDVEVELGTSDDHALVFAGRIYRVDGSFPARGVPTLRVQAYDRSMKMGLKRRNRPFTDMALSDIVRSVAGLHGFSSVNVDVVGDPRFTGNGIRQQDKTDLDFLLDLARTYGCVMYVRPGDAGDTLHFVSQYTVMMTEPLVTLHYGRAGAAHPLYSFQSSANVSDVELPRVLSGIDFDTGQATSVTTAQALEVREEEDPFFDENLTAFRTDHPVKAAQLEVLIGAASATQAVLREELGTSTRQGVPTFTTEAELNTLAQNQFSTSLRGMRGSGSSPGIKEMFARSSVSIQDVGGRFSGTWYLSQVRHKLDREGYKTEFECRR</sequence>
<dbReference type="EMBL" id="JAQNDK010000002">
    <property type="protein sequence ID" value="MDC0679045.1"/>
    <property type="molecule type" value="Genomic_DNA"/>
</dbReference>
<comment type="caution">
    <text evidence="1">The sequence shown here is derived from an EMBL/GenBank/DDBJ whole genome shotgun (WGS) entry which is preliminary data.</text>
</comment>
<dbReference type="Proteomes" id="UP001217485">
    <property type="component" value="Unassembled WGS sequence"/>
</dbReference>
<organism evidence="1 2">
    <name type="scientific">Sorangium atrum</name>
    <dbReference type="NCBI Taxonomy" id="2995308"/>
    <lineage>
        <taxon>Bacteria</taxon>
        <taxon>Pseudomonadati</taxon>
        <taxon>Myxococcota</taxon>
        <taxon>Polyangia</taxon>
        <taxon>Polyangiales</taxon>
        <taxon>Polyangiaceae</taxon>
        <taxon>Sorangium</taxon>
    </lineage>
</organism>
<dbReference type="SUPFAM" id="SSF69279">
    <property type="entry name" value="Phage tail proteins"/>
    <property type="match status" value="1"/>
</dbReference>
<dbReference type="RefSeq" id="WP_272095980.1">
    <property type="nucleotide sequence ID" value="NZ_JAQNDK010000002.1"/>
</dbReference>
<evidence type="ECO:0000313" key="1">
    <source>
        <dbReference type="EMBL" id="MDC0679045.1"/>
    </source>
</evidence>
<name>A0ABT5BZK6_9BACT</name>
<reference evidence="1 2" key="1">
    <citation type="submission" date="2023-01" db="EMBL/GenBank/DDBJ databases">
        <title>Minimal conservation of predation-associated metabolite biosynthetic gene clusters underscores biosynthetic potential of Myxococcota including descriptions for ten novel species: Archangium lansinium sp. nov., Myxococcus landrumus sp. nov., Nannocystis bai.</title>
        <authorList>
            <person name="Ahearne A."/>
            <person name="Stevens C."/>
            <person name="Dowd S."/>
        </authorList>
    </citation>
    <scope>NUCLEOTIDE SEQUENCE [LARGE SCALE GENOMIC DNA]</scope>
    <source>
        <strain evidence="1 2">WIWO2</strain>
    </source>
</reference>
<dbReference type="Pfam" id="PF05954">
    <property type="entry name" value="Phage_GPD"/>
    <property type="match status" value="1"/>
</dbReference>
<dbReference type="Gene3D" id="3.55.50.10">
    <property type="entry name" value="Baseplate protein-like domains"/>
    <property type="match status" value="1"/>
</dbReference>
<evidence type="ECO:0000313" key="2">
    <source>
        <dbReference type="Proteomes" id="UP001217485"/>
    </source>
</evidence>
<gene>
    <name evidence="1" type="ORF">POL72_14980</name>
</gene>
<proteinExistence type="predicted"/>
<accession>A0ABT5BZK6</accession>
<protein>
    <submittedName>
        <fullName evidence="1">Contractile injection system protein, VgrG/Pvc8 family</fullName>
    </submittedName>
</protein>